<dbReference type="PANTHER" id="PTHR14845">
    <property type="entry name" value="COILED-COIL DOMAIN-CONTAINING 166"/>
    <property type="match status" value="1"/>
</dbReference>
<evidence type="ECO:0000256" key="1">
    <source>
        <dbReference type="SAM" id="Coils"/>
    </source>
</evidence>
<comment type="caution">
    <text evidence="3">The sequence shown here is derived from an EMBL/GenBank/DDBJ whole genome shotgun (WGS) entry which is preliminary data.</text>
</comment>
<feature type="coiled-coil region" evidence="1">
    <location>
        <begin position="83"/>
        <end position="146"/>
    </location>
</feature>
<dbReference type="AlphaFoldDB" id="A0A8S3UGE1"/>
<reference evidence="3" key="1">
    <citation type="submission" date="2021-03" db="EMBL/GenBank/DDBJ databases">
        <authorList>
            <person name="Bekaert M."/>
        </authorList>
    </citation>
    <scope>NUCLEOTIDE SEQUENCE</scope>
</reference>
<evidence type="ECO:0008006" key="5">
    <source>
        <dbReference type="Google" id="ProtNLM"/>
    </source>
</evidence>
<evidence type="ECO:0000313" key="3">
    <source>
        <dbReference type="EMBL" id="CAG2242781.1"/>
    </source>
</evidence>
<dbReference type="Proteomes" id="UP000683360">
    <property type="component" value="Unassembled WGS sequence"/>
</dbReference>
<protein>
    <recommendedName>
        <fullName evidence="5">DUF4515 domain-containing protein</fullName>
    </recommendedName>
</protein>
<dbReference type="PANTHER" id="PTHR14845:SF0">
    <property type="entry name" value="DUF4515 DOMAIN-CONTAINING PROTEIN"/>
    <property type="match status" value="1"/>
</dbReference>
<proteinExistence type="predicted"/>
<evidence type="ECO:0000313" key="4">
    <source>
        <dbReference type="Proteomes" id="UP000683360"/>
    </source>
</evidence>
<sequence>MKRKTTEELSQLQEYKVTSNDRKTTEELSQLQEYKVTSNDRKTTEELSQLQEYKVTSNDRKTTEELSQLQEYKVTSNEELSQLQEYKDLQDEQLSKIKSLEAEVMQMRAKHSDTIQQVKSTFLKDKKEYEEDSREKINTLERLANKEAIQCLTDHTNRIKTENRQLRKELLDLINITRAYKAHQLDLQEQKKQLVREQQYAGDLKTLRTTRQHKVLKKFGMLTDNADSSDNEGTTS</sequence>
<feature type="region of interest" description="Disordered" evidence="2">
    <location>
        <begin position="1"/>
        <end position="63"/>
    </location>
</feature>
<dbReference type="EMBL" id="CAJPWZ010002684">
    <property type="protein sequence ID" value="CAG2242781.1"/>
    <property type="molecule type" value="Genomic_DNA"/>
</dbReference>
<feature type="compositionally biased region" description="Polar residues" evidence="2">
    <location>
        <begin position="8"/>
        <end position="18"/>
    </location>
</feature>
<dbReference type="OrthoDB" id="2129492at2759"/>
<feature type="compositionally biased region" description="Polar residues" evidence="2">
    <location>
        <begin position="27"/>
        <end position="37"/>
    </location>
</feature>
<keyword evidence="4" id="KW-1185">Reference proteome</keyword>
<name>A0A8S3UGE1_MYTED</name>
<gene>
    <name evidence="3" type="ORF">MEDL_54931</name>
</gene>
<accession>A0A8S3UGE1</accession>
<evidence type="ECO:0000256" key="2">
    <source>
        <dbReference type="SAM" id="MobiDB-lite"/>
    </source>
</evidence>
<organism evidence="3 4">
    <name type="scientific">Mytilus edulis</name>
    <name type="common">Blue mussel</name>
    <dbReference type="NCBI Taxonomy" id="6550"/>
    <lineage>
        <taxon>Eukaryota</taxon>
        <taxon>Metazoa</taxon>
        <taxon>Spiralia</taxon>
        <taxon>Lophotrochozoa</taxon>
        <taxon>Mollusca</taxon>
        <taxon>Bivalvia</taxon>
        <taxon>Autobranchia</taxon>
        <taxon>Pteriomorphia</taxon>
        <taxon>Mytilida</taxon>
        <taxon>Mytiloidea</taxon>
        <taxon>Mytilidae</taxon>
        <taxon>Mytilinae</taxon>
        <taxon>Mytilus</taxon>
    </lineage>
</organism>
<keyword evidence="1" id="KW-0175">Coiled coil</keyword>
<feature type="compositionally biased region" description="Polar residues" evidence="2">
    <location>
        <begin position="46"/>
        <end position="56"/>
    </location>
</feature>